<dbReference type="KEGG" id="pmrn:116937857"/>
<gene>
    <name evidence="3" type="primary">LOC116937857</name>
</gene>
<name>A0AAJ7SK45_PETMA</name>
<organism evidence="2 3">
    <name type="scientific">Petromyzon marinus</name>
    <name type="common">Sea lamprey</name>
    <dbReference type="NCBI Taxonomy" id="7757"/>
    <lineage>
        <taxon>Eukaryota</taxon>
        <taxon>Metazoa</taxon>
        <taxon>Chordata</taxon>
        <taxon>Craniata</taxon>
        <taxon>Vertebrata</taxon>
        <taxon>Cyclostomata</taxon>
        <taxon>Hyperoartia</taxon>
        <taxon>Petromyzontiformes</taxon>
        <taxon>Petromyzontidae</taxon>
        <taxon>Petromyzon</taxon>
    </lineage>
</organism>
<feature type="compositionally biased region" description="Basic residues" evidence="1">
    <location>
        <begin position="22"/>
        <end position="31"/>
    </location>
</feature>
<proteinExistence type="predicted"/>
<dbReference type="RefSeq" id="XP_032800861.1">
    <property type="nucleotide sequence ID" value="XM_032944970.1"/>
</dbReference>
<keyword evidence="2" id="KW-1185">Reference proteome</keyword>
<accession>A0AAJ7SK45</accession>
<reference evidence="3" key="1">
    <citation type="submission" date="2025-08" db="UniProtKB">
        <authorList>
            <consortium name="RefSeq"/>
        </authorList>
    </citation>
    <scope>IDENTIFICATION</scope>
    <source>
        <tissue evidence="3">Sperm</tissue>
    </source>
</reference>
<feature type="region of interest" description="Disordered" evidence="1">
    <location>
        <begin position="1"/>
        <end position="100"/>
    </location>
</feature>
<evidence type="ECO:0000313" key="3">
    <source>
        <dbReference type="RefSeq" id="XP_032800861.1"/>
    </source>
</evidence>
<dbReference type="AlphaFoldDB" id="A0AAJ7SK45"/>
<feature type="compositionally biased region" description="Basic residues" evidence="1">
    <location>
        <begin position="84"/>
        <end position="100"/>
    </location>
</feature>
<sequence>MRRAAGTRRMRSRGVGGAALRPRPHRPRPRATRGQGSRIRGRRPGRRKSRRRKRRNWILCHITRKRTNPTRRNRGRGLQSKAAGRSRGRRSPRRVRARSRLRRCCGSSGIVFSHSCSSASDAHRLVQCPEQARV</sequence>
<evidence type="ECO:0000313" key="2">
    <source>
        <dbReference type="Proteomes" id="UP001318040"/>
    </source>
</evidence>
<dbReference type="Proteomes" id="UP001318040">
    <property type="component" value="Unplaced"/>
</dbReference>
<feature type="compositionally biased region" description="Basic residues" evidence="1">
    <location>
        <begin position="1"/>
        <end position="12"/>
    </location>
</feature>
<protein>
    <submittedName>
        <fullName evidence="3">Serine/Arginine-related protein 53-like</fullName>
    </submittedName>
</protein>
<feature type="compositionally biased region" description="Basic residues" evidence="1">
    <location>
        <begin position="39"/>
        <end position="75"/>
    </location>
</feature>
<evidence type="ECO:0000256" key="1">
    <source>
        <dbReference type="SAM" id="MobiDB-lite"/>
    </source>
</evidence>